<name>A0A388T8E4_TERA1</name>
<reference evidence="1 2" key="1">
    <citation type="journal article" date="2019" name="ISME J.">
        <title>Genome analyses of uncultured TG2/ZB3 bacteria in 'Margulisbacteria' specifically attached to ectosymbiotic spirochetes of protists in the termite gut.</title>
        <authorList>
            <person name="Utami Y.D."/>
            <person name="Kuwahara H."/>
            <person name="Igai K."/>
            <person name="Murakami T."/>
            <person name="Sugaya K."/>
            <person name="Morikawa T."/>
            <person name="Nagura Y."/>
            <person name="Yuki M."/>
            <person name="Deevong P."/>
            <person name="Inoue T."/>
            <person name="Kihara K."/>
            <person name="Lo N."/>
            <person name="Yamada A."/>
            <person name="Ohkuma M."/>
            <person name="Hongoh Y."/>
        </authorList>
    </citation>
    <scope>NUCLEOTIDE SEQUENCE [LARGE SCALE GENOMIC DNA]</scope>
    <source>
        <strain evidence="1">NkOx7-01</strain>
    </source>
</reference>
<evidence type="ECO:0000313" key="1">
    <source>
        <dbReference type="EMBL" id="GBR72891.1"/>
    </source>
</evidence>
<keyword evidence="2" id="KW-1185">Reference proteome</keyword>
<sequence>MFLLRIMNATLEERTAAVNEIIARNVIKEAKRRRAMRLSMANNNEDKKQ</sequence>
<organism evidence="1 2">
    <name type="scientific">Termititenax aidoneus</name>
    <dbReference type="NCBI Taxonomy" id="2218524"/>
    <lineage>
        <taxon>Bacteria</taxon>
        <taxon>Bacillati</taxon>
        <taxon>Candidatus Margulisiibacteriota</taxon>
        <taxon>Candidatus Termititenacia</taxon>
        <taxon>Candidatus Termititenacales</taxon>
        <taxon>Candidatus Termititenacaceae</taxon>
        <taxon>Candidatus Termititenax</taxon>
    </lineage>
</organism>
<accession>A0A388T8E4</accession>
<evidence type="ECO:0000313" key="2">
    <source>
        <dbReference type="Proteomes" id="UP000269352"/>
    </source>
</evidence>
<protein>
    <submittedName>
        <fullName evidence="1">Uncharacterized protein</fullName>
    </submittedName>
</protein>
<dbReference type="Proteomes" id="UP000269352">
    <property type="component" value="Unassembled WGS sequence"/>
</dbReference>
<comment type="caution">
    <text evidence="1">The sequence shown here is derived from an EMBL/GenBank/DDBJ whole genome shotgun (WGS) entry which is preliminary data.</text>
</comment>
<dbReference type="EMBL" id="BGZN01000003">
    <property type="protein sequence ID" value="GBR72891.1"/>
    <property type="molecule type" value="Genomic_DNA"/>
</dbReference>
<gene>
    <name evidence="1" type="ORF">NO1_0348</name>
</gene>
<proteinExistence type="predicted"/>
<dbReference type="AlphaFoldDB" id="A0A388T8E4"/>